<dbReference type="InterPro" id="IPR015422">
    <property type="entry name" value="PyrdxlP-dep_Trfase_small"/>
</dbReference>
<dbReference type="InterPro" id="IPR037029">
    <property type="entry name" value="Alliinase_N_sf"/>
</dbReference>
<accession>A0A978VAY8</accession>
<keyword evidence="4" id="KW-0032">Aminotransferase</keyword>
<evidence type="ECO:0000256" key="1">
    <source>
        <dbReference type="ARBA" id="ARBA00001933"/>
    </source>
</evidence>
<feature type="domain" description="Alliinase EGF-like" evidence="7">
    <location>
        <begin position="46"/>
        <end position="101"/>
    </location>
</feature>
<name>A0A978VAY8_ZIZJJ</name>
<dbReference type="InterPro" id="IPR006948">
    <property type="entry name" value="Alliinase_C"/>
</dbReference>
<evidence type="ECO:0000256" key="5">
    <source>
        <dbReference type="ARBA" id="ARBA00022898"/>
    </source>
</evidence>
<evidence type="ECO:0000313" key="9">
    <source>
        <dbReference type="EMBL" id="KAH7525073.1"/>
    </source>
</evidence>
<dbReference type="GO" id="GO:0016846">
    <property type="term" value="F:carbon-sulfur lyase activity"/>
    <property type="evidence" value="ECO:0007669"/>
    <property type="project" value="InterPro"/>
</dbReference>
<comment type="cofactor">
    <cofactor evidence="1">
        <name>pyridoxal 5'-phosphate</name>
        <dbReference type="ChEBI" id="CHEBI:597326"/>
    </cofactor>
</comment>
<feature type="domain" description="Alliinase C-terminal" evidence="8">
    <location>
        <begin position="222"/>
        <end position="290"/>
    </location>
</feature>
<feature type="transmembrane region" description="Helical" evidence="6">
    <location>
        <begin position="12"/>
        <end position="31"/>
    </location>
</feature>
<sequence>MADKKEISSKYTVLLVLLCLCSIFANILFVVREYYGSDEDYELELSWSRKAAAEAESVAAISCSGHGRAYVDGIILDGKKPVCECNPCYGGHDCSHFLPDCPADADSSAVLVSGWHRMGYRYINNDEFLMSKELENQIRKLHGMVGNAVTSGRYILFGAGSTQLLNAAVHALSLHHNASSPPTPVLASIPFYALYKKQTDVFGLANFKFEGDASLWMNNSDAIAASADEDIMLFSISKLTGHAGTRFGWAVIKNETIYQRMTMYVGKNTMGVPREAQSRALKLINKIGAQYCRFFHKVRKPSPGNFQDNLPSPAYAWLRCEREEDKDCYADLKAANIIGRQSDVLGSKDRYVRLSLLRSQDDFDLLLHRLNQLILEEDNIKTM</sequence>
<evidence type="ECO:0000259" key="7">
    <source>
        <dbReference type="Pfam" id="PF04863"/>
    </source>
</evidence>
<dbReference type="SUPFAM" id="SSF53383">
    <property type="entry name" value="PLP-dependent transferases"/>
    <property type="match status" value="1"/>
</dbReference>
<dbReference type="Proteomes" id="UP000813462">
    <property type="component" value="Unassembled WGS sequence"/>
</dbReference>
<evidence type="ECO:0000259" key="8">
    <source>
        <dbReference type="Pfam" id="PF04864"/>
    </source>
</evidence>
<dbReference type="InterPro" id="IPR050478">
    <property type="entry name" value="Ethylene_sulfur-biosynth"/>
</dbReference>
<dbReference type="InterPro" id="IPR006947">
    <property type="entry name" value="EGF_alliinase"/>
</dbReference>
<dbReference type="GO" id="GO:0008483">
    <property type="term" value="F:transaminase activity"/>
    <property type="evidence" value="ECO:0007669"/>
    <property type="project" value="UniProtKB-KW"/>
</dbReference>
<dbReference type="InterPro" id="IPR015421">
    <property type="entry name" value="PyrdxlP-dep_Trfase_major"/>
</dbReference>
<comment type="caution">
    <text evidence="9">The sequence shown here is derived from an EMBL/GenBank/DDBJ whole genome shotgun (WGS) entry which is preliminary data.</text>
</comment>
<reference evidence="9" key="1">
    <citation type="journal article" date="2021" name="Front. Plant Sci.">
        <title>Chromosome-Scale Genome Assembly for Chinese Sour Jujube and Insights Into Its Genome Evolution and Domestication Signature.</title>
        <authorList>
            <person name="Shen L.-Y."/>
            <person name="Luo H."/>
            <person name="Wang X.-L."/>
            <person name="Wang X.-M."/>
            <person name="Qiu X.-J."/>
            <person name="Liu H."/>
            <person name="Zhou S.-S."/>
            <person name="Jia K.-H."/>
            <person name="Nie S."/>
            <person name="Bao Y.-T."/>
            <person name="Zhang R.-G."/>
            <person name="Yun Q.-Z."/>
            <person name="Chai Y.-H."/>
            <person name="Lu J.-Y."/>
            <person name="Li Y."/>
            <person name="Zhao S.-W."/>
            <person name="Mao J.-F."/>
            <person name="Jia S.-G."/>
            <person name="Mao Y.-M."/>
        </authorList>
    </citation>
    <scope>NUCLEOTIDE SEQUENCE</scope>
    <source>
        <strain evidence="9">AT0</strain>
        <tissue evidence="9">Leaf</tissue>
    </source>
</reference>
<dbReference type="Pfam" id="PF04864">
    <property type="entry name" value="Alliinase_C"/>
    <property type="match status" value="2"/>
</dbReference>
<dbReference type="EMBL" id="JAEACU010000006">
    <property type="protein sequence ID" value="KAH7525073.1"/>
    <property type="molecule type" value="Genomic_DNA"/>
</dbReference>
<evidence type="ECO:0008006" key="11">
    <source>
        <dbReference type="Google" id="ProtNLM"/>
    </source>
</evidence>
<dbReference type="GO" id="GO:0006520">
    <property type="term" value="P:amino acid metabolic process"/>
    <property type="evidence" value="ECO:0007669"/>
    <property type="project" value="TreeGrafter"/>
</dbReference>
<dbReference type="AlphaFoldDB" id="A0A978VAY8"/>
<evidence type="ECO:0000256" key="4">
    <source>
        <dbReference type="ARBA" id="ARBA00022576"/>
    </source>
</evidence>
<keyword evidence="6" id="KW-1133">Transmembrane helix</keyword>
<dbReference type="Gene3D" id="3.40.640.10">
    <property type="entry name" value="Type I PLP-dependent aspartate aminotransferase-like (Major domain)"/>
    <property type="match status" value="1"/>
</dbReference>
<evidence type="ECO:0000256" key="2">
    <source>
        <dbReference type="ARBA" id="ARBA00006312"/>
    </source>
</evidence>
<evidence type="ECO:0000256" key="6">
    <source>
        <dbReference type="SAM" id="Phobius"/>
    </source>
</evidence>
<organism evidence="9 10">
    <name type="scientific">Ziziphus jujuba var. spinosa</name>
    <dbReference type="NCBI Taxonomy" id="714518"/>
    <lineage>
        <taxon>Eukaryota</taxon>
        <taxon>Viridiplantae</taxon>
        <taxon>Streptophyta</taxon>
        <taxon>Embryophyta</taxon>
        <taxon>Tracheophyta</taxon>
        <taxon>Spermatophyta</taxon>
        <taxon>Magnoliopsida</taxon>
        <taxon>eudicotyledons</taxon>
        <taxon>Gunneridae</taxon>
        <taxon>Pentapetalae</taxon>
        <taxon>rosids</taxon>
        <taxon>fabids</taxon>
        <taxon>Rosales</taxon>
        <taxon>Rhamnaceae</taxon>
        <taxon>Paliureae</taxon>
        <taxon>Ziziphus</taxon>
    </lineage>
</organism>
<dbReference type="Pfam" id="PF04863">
    <property type="entry name" value="EGF_alliinase"/>
    <property type="match status" value="1"/>
</dbReference>
<keyword evidence="5" id="KW-0663">Pyridoxal phosphate</keyword>
<comment type="subunit">
    <text evidence="3">Homodimer.</text>
</comment>
<evidence type="ECO:0000256" key="3">
    <source>
        <dbReference type="ARBA" id="ARBA00011738"/>
    </source>
</evidence>
<keyword evidence="6" id="KW-0812">Transmembrane</keyword>
<dbReference type="Gene3D" id="3.90.1150.10">
    <property type="entry name" value="Aspartate Aminotransferase, domain 1"/>
    <property type="match status" value="1"/>
</dbReference>
<protein>
    <recommendedName>
        <fullName evidence="11">Tryptophan aminotransferase-related protein 4-like</fullName>
    </recommendedName>
</protein>
<keyword evidence="6" id="KW-0472">Membrane</keyword>
<evidence type="ECO:0000313" key="10">
    <source>
        <dbReference type="Proteomes" id="UP000813462"/>
    </source>
</evidence>
<dbReference type="Gene3D" id="2.10.25.30">
    <property type="entry name" value="EGF-like, alliinase"/>
    <property type="match status" value="1"/>
</dbReference>
<proteinExistence type="inferred from homology"/>
<dbReference type="PANTHER" id="PTHR43795:SF20">
    <property type="entry name" value="TRYPTOPHAN AMINOTRANSFERASE-RELATED PROTEIN 3"/>
    <property type="match status" value="1"/>
</dbReference>
<dbReference type="PANTHER" id="PTHR43795">
    <property type="entry name" value="BIFUNCTIONAL ASPARTATE AMINOTRANSFERASE AND GLUTAMATE/ASPARTATE-PREPHENATE AMINOTRANSFERASE-RELATED"/>
    <property type="match status" value="1"/>
</dbReference>
<comment type="similarity">
    <text evidence="2">Belongs to the alliinase family.</text>
</comment>
<gene>
    <name evidence="9" type="ORF">FEM48_Zijuj06G0186400</name>
</gene>
<dbReference type="InterPro" id="IPR015424">
    <property type="entry name" value="PyrdxlP-dep_Trfase"/>
</dbReference>
<feature type="domain" description="Alliinase C-terminal" evidence="8">
    <location>
        <begin position="105"/>
        <end position="220"/>
    </location>
</feature>
<keyword evidence="4" id="KW-0808">Transferase</keyword>